<reference evidence="3" key="1">
    <citation type="submission" date="2020-05" db="UniProtKB">
        <authorList>
            <consortium name="EnsemblMetazoa"/>
        </authorList>
    </citation>
    <scope>IDENTIFICATION</scope>
    <source>
        <strain evidence="3">USDA</strain>
    </source>
</reference>
<dbReference type="EnsemblMetazoa" id="SCAU001056-RA">
    <property type="protein sequence ID" value="SCAU001056-PA"/>
    <property type="gene ID" value="SCAU001056"/>
</dbReference>
<dbReference type="Pfam" id="PF01607">
    <property type="entry name" value="CBM_14"/>
    <property type="match status" value="3"/>
</dbReference>
<feature type="domain" description="Chitin-binding type-2" evidence="2">
    <location>
        <begin position="279"/>
        <end position="328"/>
    </location>
</feature>
<keyword evidence="4" id="KW-1185">Reference proteome</keyword>
<feature type="domain" description="Chitin-binding type-2" evidence="2">
    <location>
        <begin position="89"/>
        <end position="137"/>
    </location>
</feature>
<sequence length="367" mass="39217">MRIKHLLASVTVLVVLTAHGASATYNVSEYCQLVTPGTKLPSLDSCQTYYTCQSGGGYIPSACSGTENFDKNSQSCKASSNSVCNIGLDNPCSNVKTEGWVTNPNDCTGWIYCKNGATAGSGPCPNDQMFSYSKQQCIYGKCTNNNQGGDVQIENLCEIMPNYVYFGDFEDCSAWHTCTPELQNGNCKIGLVYNTMRGMCLIDDGNMCNRIVNPDGPPTTPCTSTNSGKSVGDTMICSVYYVCNGTTWVRNSCSTIGQYYDAPSGTCMNRQFAIPEGPCNRCQYAGGKWVNAVDSDCQEYLTCNSDGGVAATGSCTTGQFFNEARQACLSITTNDLPSYKMNNGACGKAPCTTTTPGDDGTTESDTT</sequence>
<evidence type="ECO:0000259" key="2">
    <source>
        <dbReference type="PROSITE" id="PS50940"/>
    </source>
</evidence>
<evidence type="ECO:0000313" key="3">
    <source>
        <dbReference type="EnsemblMetazoa" id="SCAU001056-PA"/>
    </source>
</evidence>
<evidence type="ECO:0000256" key="1">
    <source>
        <dbReference type="SAM" id="SignalP"/>
    </source>
</evidence>
<dbReference type="SUPFAM" id="SSF57625">
    <property type="entry name" value="Invertebrate chitin-binding proteins"/>
    <property type="match status" value="5"/>
</dbReference>
<dbReference type="VEuPathDB" id="VectorBase:SCAU001056"/>
<dbReference type="KEGG" id="scac:106095080"/>
<keyword evidence="1" id="KW-0732">Signal</keyword>
<feature type="signal peptide" evidence="1">
    <location>
        <begin position="1"/>
        <end position="23"/>
    </location>
</feature>
<dbReference type="GO" id="GO:0005576">
    <property type="term" value="C:extracellular region"/>
    <property type="evidence" value="ECO:0007669"/>
    <property type="project" value="InterPro"/>
</dbReference>
<feature type="domain" description="Chitin-binding type-2" evidence="2">
    <location>
        <begin position="28"/>
        <end position="86"/>
    </location>
</feature>
<evidence type="ECO:0000313" key="4">
    <source>
        <dbReference type="Proteomes" id="UP000095300"/>
    </source>
</evidence>
<organism evidence="3 4">
    <name type="scientific">Stomoxys calcitrans</name>
    <name type="common">Stable fly</name>
    <name type="synonym">Conops calcitrans</name>
    <dbReference type="NCBI Taxonomy" id="35570"/>
    <lineage>
        <taxon>Eukaryota</taxon>
        <taxon>Metazoa</taxon>
        <taxon>Ecdysozoa</taxon>
        <taxon>Arthropoda</taxon>
        <taxon>Hexapoda</taxon>
        <taxon>Insecta</taxon>
        <taxon>Pterygota</taxon>
        <taxon>Neoptera</taxon>
        <taxon>Endopterygota</taxon>
        <taxon>Diptera</taxon>
        <taxon>Brachycera</taxon>
        <taxon>Muscomorpha</taxon>
        <taxon>Muscoidea</taxon>
        <taxon>Muscidae</taxon>
        <taxon>Stomoxys</taxon>
    </lineage>
</organism>
<dbReference type="OrthoDB" id="6020543at2759"/>
<dbReference type="STRING" id="35570.A0A1I8NQ39"/>
<feature type="chain" id="PRO_5009325433" description="Chitin-binding type-2 domain-containing protein" evidence="1">
    <location>
        <begin position="24"/>
        <end position="367"/>
    </location>
</feature>
<dbReference type="InterPro" id="IPR002557">
    <property type="entry name" value="Chitin-bd_dom"/>
</dbReference>
<proteinExistence type="predicted"/>
<dbReference type="InterPro" id="IPR036508">
    <property type="entry name" value="Chitin-bd_dom_sf"/>
</dbReference>
<name>A0A1I8NQ39_STOCA</name>
<dbReference type="Proteomes" id="UP000095300">
    <property type="component" value="Unassembled WGS sequence"/>
</dbReference>
<dbReference type="PROSITE" id="PS50940">
    <property type="entry name" value="CHIT_BIND_II"/>
    <property type="match status" value="4"/>
</dbReference>
<protein>
    <recommendedName>
        <fullName evidence="2">Chitin-binding type-2 domain-containing protein</fullName>
    </recommendedName>
</protein>
<gene>
    <name evidence="3" type="primary">106095080</name>
</gene>
<dbReference type="SMART" id="SM00494">
    <property type="entry name" value="ChtBD2"/>
    <property type="match status" value="5"/>
</dbReference>
<dbReference type="GO" id="GO:0008061">
    <property type="term" value="F:chitin binding"/>
    <property type="evidence" value="ECO:0007669"/>
    <property type="project" value="InterPro"/>
</dbReference>
<accession>A0A1I8NQ39</accession>
<dbReference type="AlphaFoldDB" id="A0A1I8NQ39"/>
<feature type="domain" description="Chitin-binding type-2" evidence="2">
    <location>
        <begin position="154"/>
        <end position="210"/>
    </location>
</feature>